<dbReference type="InterPro" id="IPR049899">
    <property type="entry name" value="Znf_C2HC_C3H"/>
</dbReference>
<evidence type="ECO:0000256" key="4">
    <source>
        <dbReference type="ARBA" id="ARBA00022771"/>
    </source>
</evidence>
<name>A0A8C5DNU1_GOUWI</name>
<dbReference type="Pfam" id="PF13913">
    <property type="entry name" value="zf-C2HC_2"/>
    <property type="match status" value="2"/>
</dbReference>
<feature type="region of interest" description="Disordered" evidence="8">
    <location>
        <begin position="34"/>
        <end position="80"/>
    </location>
</feature>
<evidence type="ECO:0000313" key="10">
    <source>
        <dbReference type="Ensembl" id="ENSGWIP00000008081.1"/>
    </source>
</evidence>
<feature type="compositionally biased region" description="Basic and acidic residues" evidence="8">
    <location>
        <begin position="46"/>
        <end position="62"/>
    </location>
</feature>
<keyword evidence="2" id="KW-0479">Metal-binding</keyword>
<dbReference type="Ensembl" id="ENSGWIT00000009030.1">
    <property type="protein sequence ID" value="ENSGWIP00000008081.1"/>
    <property type="gene ID" value="ENSGWIG00000004755.1"/>
</dbReference>
<feature type="domain" description="C2HC/C3H-type" evidence="9">
    <location>
        <begin position="117"/>
        <end position="146"/>
    </location>
</feature>
<feature type="compositionally biased region" description="Basic and acidic residues" evidence="8">
    <location>
        <begin position="143"/>
        <end position="158"/>
    </location>
</feature>
<feature type="region of interest" description="Disordered" evidence="8">
    <location>
        <begin position="143"/>
        <end position="171"/>
    </location>
</feature>
<evidence type="ECO:0000256" key="2">
    <source>
        <dbReference type="ARBA" id="ARBA00022723"/>
    </source>
</evidence>
<evidence type="ECO:0000256" key="8">
    <source>
        <dbReference type="SAM" id="MobiDB-lite"/>
    </source>
</evidence>
<sequence>MEKFEDGAAPPSVDLVQCEFCKRRFLPKVWEKHTKNCQKSAAKKRTVFDSRKQRSRGFEVSDLKPNQPKAEPPKEPSNWHENHEDLISTIQTAKTVTPAMKDGKPLPPPPPPTYDPDYIKCPYCQQRFNESAADGHIEICKEKSARTPNKDKPGEAKKLAGSTTYKHPASVNKTNTPIVMMKEEFEDDEAPFSVDLQGLRRSP</sequence>
<evidence type="ECO:0000256" key="3">
    <source>
        <dbReference type="ARBA" id="ARBA00022737"/>
    </source>
</evidence>
<feature type="compositionally biased region" description="Basic and acidic residues" evidence="8">
    <location>
        <begin position="71"/>
        <end position="80"/>
    </location>
</feature>
<keyword evidence="4 7" id="KW-0863">Zinc-finger</keyword>
<dbReference type="Proteomes" id="UP000694680">
    <property type="component" value="Chromosome 6"/>
</dbReference>
<dbReference type="PANTHER" id="PTHR13555">
    <property type="entry name" value="C2H2 ZINC FINGER CGI-62-RELATED"/>
    <property type="match status" value="1"/>
</dbReference>
<accession>A0A8C5DNU1</accession>
<evidence type="ECO:0000256" key="6">
    <source>
        <dbReference type="ARBA" id="ARBA00041098"/>
    </source>
</evidence>
<keyword evidence="11" id="KW-1185">Reference proteome</keyword>
<protein>
    <recommendedName>
        <fullName evidence="6">Zinc finger C2HC domain-containing protein 1A</fullName>
    </recommendedName>
</protein>
<evidence type="ECO:0000256" key="1">
    <source>
        <dbReference type="ARBA" id="ARBA00010843"/>
    </source>
</evidence>
<feature type="domain" description="C2HC/C3H-type" evidence="9">
    <location>
        <begin position="14"/>
        <end position="43"/>
    </location>
</feature>
<feature type="region of interest" description="Disordered" evidence="8">
    <location>
        <begin position="98"/>
        <end position="118"/>
    </location>
</feature>
<keyword evidence="3" id="KW-0677">Repeat</keyword>
<reference evidence="10" key="2">
    <citation type="submission" date="2025-08" db="UniProtKB">
        <authorList>
            <consortium name="Ensembl"/>
        </authorList>
    </citation>
    <scope>IDENTIFICATION</scope>
</reference>
<feature type="compositionally biased region" description="Polar residues" evidence="8">
    <location>
        <begin position="161"/>
        <end position="171"/>
    </location>
</feature>
<proteinExistence type="inferred from homology"/>
<feature type="compositionally biased region" description="Pro residues" evidence="8">
    <location>
        <begin position="105"/>
        <end position="114"/>
    </location>
</feature>
<keyword evidence="5" id="KW-0862">Zinc</keyword>
<dbReference type="PANTHER" id="PTHR13555:SF25">
    <property type="entry name" value="ZINC FINGER C2HC DOMAIN-CONTAINING PROTEIN 1A"/>
    <property type="match status" value="1"/>
</dbReference>
<dbReference type="AlphaFoldDB" id="A0A8C5DNU1"/>
<evidence type="ECO:0000256" key="7">
    <source>
        <dbReference type="PROSITE-ProRule" id="PRU01371"/>
    </source>
</evidence>
<dbReference type="InterPro" id="IPR026319">
    <property type="entry name" value="ZC2HC1A/B-like"/>
</dbReference>
<evidence type="ECO:0000256" key="5">
    <source>
        <dbReference type="ARBA" id="ARBA00022833"/>
    </source>
</evidence>
<dbReference type="GO" id="GO:0008270">
    <property type="term" value="F:zinc ion binding"/>
    <property type="evidence" value="ECO:0007669"/>
    <property type="project" value="UniProtKB-KW"/>
</dbReference>
<organism evidence="10 11">
    <name type="scientific">Gouania willdenowi</name>
    <name type="common">Blunt-snouted clingfish</name>
    <name type="synonym">Lepadogaster willdenowi</name>
    <dbReference type="NCBI Taxonomy" id="441366"/>
    <lineage>
        <taxon>Eukaryota</taxon>
        <taxon>Metazoa</taxon>
        <taxon>Chordata</taxon>
        <taxon>Craniata</taxon>
        <taxon>Vertebrata</taxon>
        <taxon>Euteleostomi</taxon>
        <taxon>Actinopterygii</taxon>
        <taxon>Neopterygii</taxon>
        <taxon>Teleostei</taxon>
        <taxon>Neoteleostei</taxon>
        <taxon>Acanthomorphata</taxon>
        <taxon>Ovalentaria</taxon>
        <taxon>Blenniimorphae</taxon>
        <taxon>Blenniiformes</taxon>
        <taxon>Gobiesocoidei</taxon>
        <taxon>Gobiesocidae</taxon>
        <taxon>Gobiesocinae</taxon>
        <taxon>Gouania</taxon>
    </lineage>
</organism>
<evidence type="ECO:0000313" key="11">
    <source>
        <dbReference type="Proteomes" id="UP000694680"/>
    </source>
</evidence>
<reference evidence="10" key="1">
    <citation type="submission" date="2020-06" db="EMBL/GenBank/DDBJ databases">
        <authorList>
            <consortium name="Wellcome Sanger Institute Data Sharing"/>
        </authorList>
    </citation>
    <scope>NUCLEOTIDE SEQUENCE [LARGE SCALE GENOMIC DNA]</scope>
</reference>
<comment type="similarity">
    <text evidence="1">Belongs to the ZC2HC1 family.</text>
</comment>
<reference evidence="10" key="3">
    <citation type="submission" date="2025-09" db="UniProtKB">
        <authorList>
            <consortium name="Ensembl"/>
        </authorList>
    </citation>
    <scope>IDENTIFICATION</scope>
</reference>
<dbReference type="PROSITE" id="PS52027">
    <property type="entry name" value="ZF_C2HC_C3H"/>
    <property type="match status" value="2"/>
</dbReference>
<evidence type="ECO:0000259" key="9">
    <source>
        <dbReference type="PROSITE" id="PS52027"/>
    </source>
</evidence>